<feature type="coiled-coil region" evidence="1">
    <location>
        <begin position="76"/>
        <end position="110"/>
    </location>
</feature>
<keyword evidence="1" id="KW-0175">Coiled coil</keyword>
<comment type="caution">
    <text evidence="2">The sequence shown here is derived from an EMBL/GenBank/DDBJ whole genome shotgun (WGS) entry which is preliminary data.</text>
</comment>
<accession>A0ABX9YC67</accession>
<gene>
    <name evidence="2" type="ORF">DF017_36680</name>
</gene>
<dbReference type="Pfam" id="PF01527">
    <property type="entry name" value="HTH_Tnp_1"/>
    <property type="match status" value="1"/>
</dbReference>
<reference evidence="2 3" key="1">
    <citation type="submission" date="2018-08" db="EMBL/GenBank/DDBJ databases">
        <title>Comparative analysis of Burkholderia isolates from Puerto Rico.</title>
        <authorList>
            <person name="Hall C."/>
            <person name="Sahl J."/>
            <person name="Wagner D."/>
        </authorList>
    </citation>
    <scope>NUCLEOTIDE SEQUENCE [LARGE SCALE GENOMIC DNA]</scope>
    <source>
        <strain evidence="2 3">Bp8966</strain>
    </source>
</reference>
<organism evidence="2 3">
    <name type="scientific">Burkholderia stagnalis</name>
    <dbReference type="NCBI Taxonomy" id="1503054"/>
    <lineage>
        <taxon>Bacteria</taxon>
        <taxon>Pseudomonadati</taxon>
        <taxon>Pseudomonadota</taxon>
        <taxon>Betaproteobacteria</taxon>
        <taxon>Burkholderiales</taxon>
        <taxon>Burkholderiaceae</taxon>
        <taxon>Burkholderia</taxon>
        <taxon>Burkholderia cepacia complex</taxon>
    </lineage>
</organism>
<evidence type="ECO:0008006" key="4">
    <source>
        <dbReference type="Google" id="ProtNLM"/>
    </source>
</evidence>
<protein>
    <recommendedName>
        <fullName evidence="4">Transposase</fullName>
    </recommendedName>
</protein>
<dbReference type="EMBL" id="QTPM01000116">
    <property type="protein sequence ID" value="RQY77727.1"/>
    <property type="molecule type" value="Genomic_DNA"/>
</dbReference>
<dbReference type="SUPFAM" id="SSF46689">
    <property type="entry name" value="Homeodomain-like"/>
    <property type="match status" value="1"/>
</dbReference>
<evidence type="ECO:0000256" key="1">
    <source>
        <dbReference type="SAM" id="Coils"/>
    </source>
</evidence>
<dbReference type="InterPro" id="IPR002514">
    <property type="entry name" value="Transposase_8"/>
</dbReference>
<dbReference type="RefSeq" id="WP_124491971.1">
    <property type="nucleotide sequence ID" value="NZ_QTOM01000088.1"/>
</dbReference>
<dbReference type="Proteomes" id="UP000281098">
    <property type="component" value="Unassembled WGS sequence"/>
</dbReference>
<proteinExistence type="predicted"/>
<evidence type="ECO:0000313" key="2">
    <source>
        <dbReference type="EMBL" id="RQY77727.1"/>
    </source>
</evidence>
<dbReference type="PANTHER" id="PTHR33609:SF1">
    <property type="entry name" value="TRANSPOSASE"/>
    <property type="match status" value="1"/>
</dbReference>
<name>A0ABX9YC67_9BURK</name>
<dbReference type="InterPro" id="IPR009057">
    <property type="entry name" value="Homeodomain-like_sf"/>
</dbReference>
<evidence type="ECO:0000313" key="3">
    <source>
        <dbReference type="Proteomes" id="UP000281098"/>
    </source>
</evidence>
<keyword evidence="3" id="KW-1185">Reference proteome</keyword>
<sequence>MMRHSGYRAWIVVPNPWCTHPRSEGSIVKNAKFTARQIVAVLQLARCHQDIRVICRRFHISRATYYRWCARYAGLSVEELTRLRQLDAENQRLQQRLRRMRSDCRMLRLLLKHTGASSD</sequence>
<dbReference type="InterPro" id="IPR052546">
    <property type="entry name" value="Transposase_8_domain"/>
</dbReference>
<dbReference type="PANTHER" id="PTHR33609">
    <property type="entry name" value="LOW CALCIUM RESPONSE LOCUS PROTEIN S"/>
    <property type="match status" value="1"/>
</dbReference>